<dbReference type="InterPro" id="IPR004437">
    <property type="entry name" value="ParB/RepB/Spo0J"/>
</dbReference>
<dbReference type="PANTHER" id="PTHR33375">
    <property type="entry name" value="CHROMOSOME-PARTITIONING PROTEIN PARB-RELATED"/>
    <property type="match status" value="1"/>
</dbReference>
<protein>
    <submittedName>
        <fullName evidence="3">ParB-like chromosome partitioning protein</fullName>
    </submittedName>
</protein>
<dbReference type="GO" id="GO:0007059">
    <property type="term" value="P:chromosome segregation"/>
    <property type="evidence" value="ECO:0007669"/>
    <property type="project" value="TreeGrafter"/>
</dbReference>
<evidence type="ECO:0000256" key="1">
    <source>
        <dbReference type="ARBA" id="ARBA00006295"/>
    </source>
</evidence>
<organism evidence="3 4">
    <name type="scientific">Deinococcus grandis</name>
    <dbReference type="NCBI Taxonomy" id="57498"/>
    <lineage>
        <taxon>Bacteria</taxon>
        <taxon>Thermotogati</taxon>
        <taxon>Deinococcota</taxon>
        <taxon>Deinococci</taxon>
        <taxon>Deinococcales</taxon>
        <taxon>Deinococcaceae</taxon>
        <taxon>Deinococcus</taxon>
    </lineage>
</organism>
<dbReference type="InterPro" id="IPR036086">
    <property type="entry name" value="ParB/Sulfiredoxin_sf"/>
</dbReference>
<name>A0A117DPN1_9DEIO</name>
<keyword evidence="4" id="KW-1185">Reference proteome</keyword>
<dbReference type="EMBL" id="BCMS01000004">
    <property type="protein sequence ID" value="GAQ23712.1"/>
    <property type="molecule type" value="Genomic_DNA"/>
</dbReference>
<dbReference type="InterPro" id="IPR003115">
    <property type="entry name" value="ParB_N"/>
</dbReference>
<dbReference type="NCBIfam" id="TIGR00180">
    <property type="entry name" value="parB_part"/>
    <property type="match status" value="1"/>
</dbReference>
<feature type="domain" description="ParB-like N-terminal" evidence="2">
    <location>
        <begin position="40"/>
        <end position="140"/>
    </location>
</feature>
<reference evidence="4" key="1">
    <citation type="submission" date="2015-11" db="EMBL/GenBank/DDBJ databases">
        <title>Draft Genome Sequence of the Radioresistant Bacterium Deinococcus grandis, Isolated from Freshwater Fish in Japan.</title>
        <authorList>
            <person name="Satoh K."/>
            <person name="Onodera T."/>
            <person name="Omoso K."/>
            <person name="Takeda-Yano K."/>
            <person name="Katayama T."/>
            <person name="Oono Y."/>
            <person name="Narumi I."/>
        </authorList>
    </citation>
    <scope>NUCLEOTIDE SEQUENCE [LARGE SCALE GENOMIC DNA]</scope>
    <source>
        <strain evidence="4">ATCC 43672</strain>
    </source>
</reference>
<dbReference type="AlphaFoldDB" id="A0A117DPN1"/>
<dbReference type="Gene3D" id="1.10.10.2830">
    <property type="match status" value="1"/>
</dbReference>
<dbReference type="GO" id="GO:0005694">
    <property type="term" value="C:chromosome"/>
    <property type="evidence" value="ECO:0007669"/>
    <property type="project" value="TreeGrafter"/>
</dbReference>
<comment type="similarity">
    <text evidence="1">Belongs to the ParB family.</text>
</comment>
<dbReference type="OrthoDB" id="9802051at2"/>
<sequence>MSGRRGRPGGLSLHDQQIRAQASNDELNQVVKAAYASGVHEIPLSEIDITGDWNPRGSLGNDPYGEADLAGLMAAIQEYGQLQPVLLRPHPDRTGPYRYQLVAGWRRYHSRRLLGDTVVLASVYSFRDDQLDALSTLENTQREELDQFEVVRGVFRTLAAQLNVEMDALPGLMSRVLKTGEDPHDLQDKLKVLTSASLSTFNTKYARVLRLRPAEIRAVYGRTVAPTVALELVRLGERPERATLLQQAVDGAWSTRTAKDRVNEVLKGAQERPEVYDAALRVTRHLKPARLNALTTEQQAHVHDLLRQLEEAFAPS</sequence>
<dbReference type="PANTHER" id="PTHR33375:SF1">
    <property type="entry name" value="CHROMOSOME-PARTITIONING PROTEIN PARB-RELATED"/>
    <property type="match status" value="1"/>
</dbReference>
<proteinExistence type="inferred from homology"/>
<accession>A0A117DPN1</accession>
<dbReference type="RefSeq" id="WP_083524300.1">
    <property type="nucleotide sequence ID" value="NZ_BCMS01000004.1"/>
</dbReference>
<dbReference type="SUPFAM" id="SSF110849">
    <property type="entry name" value="ParB/Sulfiredoxin"/>
    <property type="match status" value="1"/>
</dbReference>
<dbReference type="Proteomes" id="UP000056209">
    <property type="component" value="Unassembled WGS sequence"/>
</dbReference>
<evidence type="ECO:0000313" key="3">
    <source>
        <dbReference type="EMBL" id="GAQ23712.1"/>
    </source>
</evidence>
<dbReference type="SMART" id="SM00470">
    <property type="entry name" value="ParB"/>
    <property type="match status" value="1"/>
</dbReference>
<comment type="caution">
    <text evidence="3">The sequence shown here is derived from an EMBL/GenBank/DDBJ whole genome shotgun (WGS) entry which is preliminary data.</text>
</comment>
<evidence type="ECO:0000313" key="4">
    <source>
        <dbReference type="Proteomes" id="UP000056209"/>
    </source>
</evidence>
<dbReference type="InterPro" id="IPR050336">
    <property type="entry name" value="Chromosome_partition/occlusion"/>
</dbReference>
<dbReference type="Pfam" id="PF02195">
    <property type="entry name" value="ParB_N"/>
    <property type="match status" value="1"/>
</dbReference>
<evidence type="ECO:0000259" key="2">
    <source>
        <dbReference type="SMART" id="SM00470"/>
    </source>
</evidence>
<gene>
    <name evidence="3" type="ORF">DEIGR_320126</name>
</gene>
<dbReference type="GO" id="GO:0003677">
    <property type="term" value="F:DNA binding"/>
    <property type="evidence" value="ECO:0007669"/>
    <property type="project" value="InterPro"/>
</dbReference>
<dbReference type="SUPFAM" id="SSF109709">
    <property type="entry name" value="KorB DNA-binding domain-like"/>
    <property type="match status" value="1"/>
</dbReference>
<dbReference type="Gene3D" id="3.90.1530.30">
    <property type="match status" value="1"/>
</dbReference>